<evidence type="ECO:0000256" key="8">
    <source>
        <dbReference type="SAM" id="MobiDB-lite"/>
    </source>
</evidence>
<dbReference type="GO" id="GO:0005886">
    <property type="term" value="C:plasma membrane"/>
    <property type="evidence" value="ECO:0007669"/>
    <property type="project" value="UniProtKB-SubCell"/>
</dbReference>
<feature type="transmembrane region" description="Helical" evidence="7">
    <location>
        <begin position="55"/>
        <end position="76"/>
    </location>
</feature>
<feature type="transmembrane region" description="Helical" evidence="7">
    <location>
        <begin position="281"/>
        <end position="298"/>
    </location>
</feature>
<keyword evidence="5 7" id="KW-1133">Transmembrane helix</keyword>
<keyword evidence="4 7" id="KW-0812">Transmembrane</keyword>
<comment type="similarity">
    <text evidence="2 7">Belongs to the XK family.</text>
</comment>
<sequence>MKEETAAQQKPPGRQGCRSEWCQVILFGASIFIILAERTALLYCVGYYLWHSRMLLAGLTLGLLLPGTAAQVLSFLWYRADGDHRKSFLIFIHVIHMGIFKRLLDCMRSVGGELATTVMQQADASVLRLLEALLLTLPQTVLQTYILFATDVGLLSPVTVCCAVCVLSLSWALMLYSRACVLIRPGHLAMPPAALLCLLLWRASMLGARIASLMFFTRVFTWWIFGFVGFHWLTACFWLVSQQTDIYTSPWRWRLFNCVLGAVHIFDFLNVKDGPSRFRMAAFYLVMLLEAAILLLLPSDFLGTATWGSVGIPASVICSFLLGVIFLTLYYRFLHPKSTEILQSLHHDRMGSVCLEKGESSFSLADKIRPVPAAQTHGTFSLTGEVRSLVEPSGSFTAEPSGEYRHHHWLLIRLALKTGDVAKINQAYGARGAAAMLNVEDTKQVKGRGSPPPESEANPGIMPISDGKEEFQSVSEPTSPDDQDEEDQDEEDQDEEEQDEEDQDEENECEKDQGDKRQQTVLESPVTKLKRASPEGKSLLLDSPERVFCPTESCTTLYFSADPQSPSSASNMYLERDGTPLSTISGDKGLAREIREFLNRPEPRYTSTPKGKLGGPESPVARLGAARRQLLQSAKGAADRP</sequence>
<evidence type="ECO:0000256" key="4">
    <source>
        <dbReference type="ARBA" id="ARBA00022692"/>
    </source>
</evidence>
<dbReference type="Pfam" id="PF09815">
    <property type="entry name" value="XK-related"/>
    <property type="match status" value="1"/>
</dbReference>
<evidence type="ECO:0000256" key="7">
    <source>
        <dbReference type="RuleBase" id="RU910716"/>
    </source>
</evidence>
<comment type="caution">
    <text evidence="9">The sequence shown here is derived from an EMBL/GenBank/DDBJ whole genome shotgun (WGS) entry which is preliminary data.</text>
</comment>
<keyword evidence="3" id="KW-1003">Cell membrane</keyword>
<feature type="transmembrane region" description="Helical" evidence="7">
    <location>
        <begin position="310"/>
        <end position="331"/>
    </location>
</feature>
<gene>
    <name evidence="9" type="ORF">MATL_G00155730</name>
</gene>
<evidence type="ECO:0000313" key="9">
    <source>
        <dbReference type="EMBL" id="KAG7465646.1"/>
    </source>
</evidence>
<feature type="compositionally biased region" description="Acidic residues" evidence="8">
    <location>
        <begin position="479"/>
        <end position="509"/>
    </location>
</feature>
<feature type="region of interest" description="Disordered" evidence="8">
    <location>
        <begin position="562"/>
        <end position="586"/>
    </location>
</feature>
<name>A0A9D3PU39_MEGAT</name>
<dbReference type="InterPro" id="IPR018629">
    <property type="entry name" value="XK-rel"/>
</dbReference>
<dbReference type="InterPro" id="IPR050895">
    <property type="entry name" value="XK-related_scramblase"/>
</dbReference>
<evidence type="ECO:0000256" key="3">
    <source>
        <dbReference type="ARBA" id="ARBA00022475"/>
    </source>
</evidence>
<evidence type="ECO:0000256" key="2">
    <source>
        <dbReference type="ARBA" id="ARBA00008789"/>
    </source>
</evidence>
<dbReference type="Proteomes" id="UP001046870">
    <property type="component" value="Chromosome 13"/>
</dbReference>
<feature type="transmembrane region" description="Helical" evidence="7">
    <location>
        <begin position="252"/>
        <end position="269"/>
    </location>
</feature>
<keyword evidence="6 7" id="KW-0472">Membrane</keyword>
<feature type="transmembrane region" description="Helical" evidence="7">
    <location>
        <begin position="124"/>
        <end position="142"/>
    </location>
</feature>
<feature type="region of interest" description="Disordered" evidence="8">
    <location>
        <begin position="599"/>
        <end position="619"/>
    </location>
</feature>
<evidence type="ECO:0000256" key="1">
    <source>
        <dbReference type="ARBA" id="ARBA00004651"/>
    </source>
</evidence>
<feature type="transmembrane region" description="Helical" evidence="7">
    <location>
        <begin position="154"/>
        <end position="176"/>
    </location>
</feature>
<reference evidence="9" key="1">
    <citation type="submission" date="2021-01" db="EMBL/GenBank/DDBJ databases">
        <authorList>
            <person name="Zahm M."/>
            <person name="Roques C."/>
            <person name="Cabau C."/>
            <person name="Klopp C."/>
            <person name="Donnadieu C."/>
            <person name="Jouanno E."/>
            <person name="Lampietro C."/>
            <person name="Louis A."/>
            <person name="Herpin A."/>
            <person name="Echchiki A."/>
            <person name="Berthelot C."/>
            <person name="Parey E."/>
            <person name="Roest-Crollius H."/>
            <person name="Braasch I."/>
            <person name="Postlethwait J."/>
            <person name="Bobe J."/>
            <person name="Montfort J."/>
            <person name="Bouchez O."/>
            <person name="Begum T."/>
            <person name="Mejri S."/>
            <person name="Adams A."/>
            <person name="Chen W.-J."/>
            <person name="Guiguen Y."/>
        </authorList>
    </citation>
    <scope>NUCLEOTIDE SEQUENCE</scope>
    <source>
        <strain evidence="9">YG-15Mar2019-1</strain>
        <tissue evidence="9">Brain</tissue>
    </source>
</reference>
<feature type="transmembrane region" description="Helical" evidence="7">
    <location>
        <begin position="220"/>
        <end position="240"/>
    </location>
</feature>
<keyword evidence="10" id="KW-1185">Reference proteome</keyword>
<proteinExistence type="inferred from homology"/>
<protein>
    <recommendedName>
        <fullName evidence="7">XK-related protein</fullName>
    </recommendedName>
</protein>
<dbReference type="EMBL" id="JAFDVH010000013">
    <property type="protein sequence ID" value="KAG7465646.1"/>
    <property type="molecule type" value="Genomic_DNA"/>
</dbReference>
<dbReference type="PANTHER" id="PTHR16024">
    <property type="entry name" value="XK-RELATED PROTEIN"/>
    <property type="match status" value="1"/>
</dbReference>
<dbReference type="AlphaFoldDB" id="A0A9D3PU39"/>
<accession>A0A9D3PU39</accession>
<feature type="region of interest" description="Disordered" evidence="8">
    <location>
        <begin position="443"/>
        <end position="544"/>
    </location>
</feature>
<feature type="transmembrane region" description="Helical" evidence="7">
    <location>
        <begin position="21"/>
        <end position="49"/>
    </location>
</feature>
<organism evidence="9 10">
    <name type="scientific">Megalops atlanticus</name>
    <name type="common">Tarpon</name>
    <name type="synonym">Clupea gigantea</name>
    <dbReference type="NCBI Taxonomy" id="7932"/>
    <lineage>
        <taxon>Eukaryota</taxon>
        <taxon>Metazoa</taxon>
        <taxon>Chordata</taxon>
        <taxon>Craniata</taxon>
        <taxon>Vertebrata</taxon>
        <taxon>Euteleostomi</taxon>
        <taxon>Actinopterygii</taxon>
        <taxon>Neopterygii</taxon>
        <taxon>Teleostei</taxon>
        <taxon>Elopiformes</taxon>
        <taxon>Megalopidae</taxon>
        <taxon>Megalops</taxon>
    </lineage>
</organism>
<evidence type="ECO:0000313" key="10">
    <source>
        <dbReference type="Proteomes" id="UP001046870"/>
    </source>
</evidence>
<evidence type="ECO:0000256" key="5">
    <source>
        <dbReference type="ARBA" id="ARBA00022989"/>
    </source>
</evidence>
<evidence type="ECO:0000256" key="6">
    <source>
        <dbReference type="ARBA" id="ARBA00023136"/>
    </source>
</evidence>
<feature type="transmembrane region" description="Helical" evidence="7">
    <location>
        <begin position="188"/>
        <end position="208"/>
    </location>
</feature>
<feature type="compositionally biased region" description="Polar residues" evidence="8">
    <location>
        <begin position="562"/>
        <end position="571"/>
    </location>
</feature>
<comment type="subcellular location">
    <subcellularLocation>
        <location evidence="1">Cell membrane</location>
        <topology evidence="1">Multi-pass membrane protein</topology>
    </subcellularLocation>
    <subcellularLocation>
        <location evidence="7">Membrane</location>
        <topology evidence="7">Multi-pass membrane protein</topology>
    </subcellularLocation>
</comment>
<dbReference type="PANTHER" id="PTHR16024:SF15">
    <property type="entry name" value="XK-RELATED PROTEIN 5"/>
    <property type="match status" value="1"/>
</dbReference>
<dbReference type="OrthoDB" id="6348184at2759"/>